<feature type="compositionally biased region" description="Pro residues" evidence="1">
    <location>
        <begin position="180"/>
        <end position="190"/>
    </location>
</feature>
<feature type="compositionally biased region" description="Low complexity" evidence="1">
    <location>
        <begin position="152"/>
        <end position="161"/>
    </location>
</feature>
<evidence type="ECO:0000313" key="3">
    <source>
        <dbReference type="Proteomes" id="UP000654123"/>
    </source>
</evidence>
<evidence type="ECO:0000313" key="2">
    <source>
        <dbReference type="EMBL" id="GGP92335.1"/>
    </source>
</evidence>
<proteinExistence type="predicted"/>
<dbReference type="EMBL" id="BMSV01000001">
    <property type="protein sequence ID" value="GGP92335.1"/>
    <property type="molecule type" value="Genomic_DNA"/>
</dbReference>
<evidence type="ECO:0000256" key="1">
    <source>
        <dbReference type="SAM" id="MobiDB-lite"/>
    </source>
</evidence>
<sequence>MGAQHFSAPSRTDGAVSATTPRYGVVHVNTRHTSHFTVVGNHLAQHRRLSLLAMGLALHIQSLPDGARIGIRFLAARFPESEKRIADALRELEAAGYLERRRERLDCGRVVTRTVFHNQPKGGGAAPRTRVTQAAPKGEPPAAGSRPLEIQPVRGGTETTPGGVGPASPVAEALSGGVEPAPPVAEPAPPVAEQFTPPAAEPVPSAVGVQPRPAAAQAASPASVPRSPAAPSRPGGTEPRPGGAAPRAVEAPGPVIPEPRAESRPLPVPRGGDPDRLRTAADLLAGLRRDDPRLVLSEAEVRRLAPAVAAWLERNAGPASVRAALTAGLPDPLTHPAGLVAHRLTALLPPPLPEAPAGPRPDPLQTCERCDRAFRAPEPGCCRDCRPPASPHEGGDPPSPPSLPDKERAP</sequence>
<name>A0A918EHZ2_9ACTN</name>
<keyword evidence="3" id="KW-1185">Reference proteome</keyword>
<feature type="region of interest" description="Disordered" evidence="1">
    <location>
        <begin position="379"/>
        <end position="410"/>
    </location>
</feature>
<dbReference type="AlphaFoldDB" id="A0A918EHZ2"/>
<gene>
    <name evidence="2" type="ORF">GCM10010249_08030</name>
</gene>
<protein>
    <recommendedName>
        <fullName evidence="4">DNA-binding protein</fullName>
    </recommendedName>
</protein>
<reference evidence="2" key="2">
    <citation type="submission" date="2020-09" db="EMBL/GenBank/DDBJ databases">
        <authorList>
            <person name="Sun Q."/>
            <person name="Ohkuma M."/>
        </authorList>
    </citation>
    <scope>NUCLEOTIDE SEQUENCE</scope>
    <source>
        <strain evidence="2">JCM 4335</strain>
    </source>
</reference>
<feature type="region of interest" description="Disordered" evidence="1">
    <location>
        <begin position="116"/>
        <end position="275"/>
    </location>
</feature>
<dbReference type="Proteomes" id="UP000654123">
    <property type="component" value="Unassembled WGS sequence"/>
</dbReference>
<feature type="compositionally biased region" description="Low complexity" evidence="1">
    <location>
        <begin position="206"/>
        <end position="236"/>
    </location>
</feature>
<evidence type="ECO:0008006" key="4">
    <source>
        <dbReference type="Google" id="ProtNLM"/>
    </source>
</evidence>
<comment type="caution">
    <text evidence="2">The sequence shown here is derived from an EMBL/GenBank/DDBJ whole genome shotgun (WGS) entry which is preliminary data.</text>
</comment>
<accession>A0A918EHZ2</accession>
<organism evidence="2 3">
    <name type="scientific">Streptomyces roseolilacinus</name>
    <dbReference type="NCBI Taxonomy" id="66904"/>
    <lineage>
        <taxon>Bacteria</taxon>
        <taxon>Bacillati</taxon>
        <taxon>Actinomycetota</taxon>
        <taxon>Actinomycetes</taxon>
        <taxon>Kitasatosporales</taxon>
        <taxon>Streptomycetaceae</taxon>
        <taxon>Streptomyces</taxon>
    </lineage>
</organism>
<reference evidence="2" key="1">
    <citation type="journal article" date="2014" name="Int. J. Syst. Evol. Microbiol.">
        <title>Complete genome sequence of Corynebacterium casei LMG S-19264T (=DSM 44701T), isolated from a smear-ripened cheese.</title>
        <authorList>
            <consortium name="US DOE Joint Genome Institute (JGI-PGF)"/>
            <person name="Walter F."/>
            <person name="Albersmeier A."/>
            <person name="Kalinowski J."/>
            <person name="Ruckert C."/>
        </authorList>
    </citation>
    <scope>NUCLEOTIDE SEQUENCE</scope>
    <source>
        <strain evidence="2">JCM 4335</strain>
    </source>
</reference>